<reference evidence="1 2" key="1">
    <citation type="submission" date="2017-08" db="EMBL/GenBank/DDBJ databases">
        <title>Draft genome sequence of filamentous cyanobacterium Calothrix elsteri CCALA 953.</title>
        <authorList>
            <person name="Gagunashvili A.N."/>
            <person name="Elster J."/>
            <person name="Andresson O.S."/>
        </authorList>
    </citation>
    <scope>NUCLEOTIDE SEQUENCE [LARGE SCALE GENOMIC DNA]</scope>
    <source>
        <strain evidence="1 2">CCALA 953</strain>
    </source>
</reference>
<accession>A0A2A2TPT3</accession>
<keyword evidence="2" id="KW-1185">Reference proteome</keyword>
<gene>
    <name evidence="1" type="ORF">CK510_03290</name>
</gene>
<comment type="caution">
    <text evidence="1">The sequence shown here is derived from an EMBL/GenBank/DDBJ whole genome shotgun (WGS) entry which is preliminary data.</text>
</comment>
<dbReference type="EMBL" id="NTFS01000020">
    <property type="protein sequence ID" value="PAX60158.1"/>
    <property type="molecule type" value="Genomic_DNA"/>
</dbReference>
<organism evidence="1 2">
    <name type="scientific">Brunnivagina elsteri CCALA 953</name>
    <dbReference type="NCBI Taxonomy" id="987040"/>
    <lineage>
        <taxon>Bacteria</taxon>
        <taxon>Bacillati</taxon>
        <taxon>Cyanobacteriota</taxon>
        <taxon>Cyanophyceae</taxon>
        <taxon>Nostocales</taxon>
        <taxon>Calotrichaceae</taxon>
        <taxon>Brunnivagina</taxon>
    </lineage>
</organism>
<proteinExistence type="predicted"/>
<evidence type="ECO:0000313" key="1">
    <source>
        <dbReference type="EMBL" id="PAX60158.1"/>
    </source>
</evidence>
<protein>
    <submittedName>
        <fullName evidence="1">Uncharacterized protein</fullName>
    </submittedName>
</protein>
<dbReference type="AlphaFoldDB" id="A0A2A2TPT3"/>
<dbReference type="RefSeq" id="WP_095720333.1">
    <property type="nucleotide sequence ID" value="NZ_NTFS01000020.1"/>
</dbReference>
<sequence>MTASRTEKEYNLAEYATGTDFLLDESYFVQVTQLDEASNLNYIIKAWIESTVWRINSTLAYLILIAPNRAAKMSPLRDLTNCSYCIQGILINSKGI</sequence>
<evidence type="ECO:0000313" key="2">
    <source>
        <dbReference type="Proteomes" id="UP000218238"/>
    </source>
</evidence>
<name>A0A2A2TPT3_9CYAN</name>
<dbReference type="Proteomes" id="UP000218238">
    <property type="component" value="Unassembled WGS sequence"/>
</dbReference>